<gene>
    <name evidence="1" type="ORF">GB996_02665</name>
</gene>
<dbReference type="AlphaFoldDB" id="A0A844LYC0"/>
<dbReference type="OrthoDB" id="6656994at2"/>
<accession>A0A844LYC0</accession>
<sequence>MIKPHLNKKVFLMRSIYEDTRIPVQMRRMMVFDEICKKAKLNPNNMVHLSRFTQLAFGVIYIKNLKKYMAYGGVFEYAHTREEVIEQGISVIPVNDYVMCALTVNLEPFTQPVATPLQLLWQWNKYVKNRLHCYIDYQDECLFLINDEVDDEYAPHQFHERLVATAHLPMWDDREELISNIHSTVEKRRLRPSCYDNII</sequence>
<evidence type="ECO:0000313" key="1">
    <source>
        <dbReference type="EMBL" id="MUG31689.1"/>
    </source>
</evidence>
<reference evidence="1 2" key="1">
    <citation type="journal article" date="2019" name="PLoS ONE">
        <title>Pup mortality in New Zealand sea lions (Phocarctos hookeri) at Enderby Island, Auckland Islands, 2013-18.</title>
        <authorList>
            <person name="Michael S.A."/>
            <person name="Hayman D.T.S."/>
            <person name="Gray R."/>
            <person name="Zhang J."/>
            <person name="Rogers L."/>
            <person name="Roe W.D."/>
        </authorList>
    </citation>
    <scope>NUCLEOTIDE SEQUENCE [LARGE SCALE GENOMIC DNA]</scope>
    <source>
        <strain evidence="1 2">SM868</strain>
    </source>
</reference>
<evidence type="ECO:0000313" key="2">
    <source>
        <dbReference type="Proteomes" id="UP000442109"/>
    </source>
</evidence>
<comment type="caution">
    <text evidence="1">The sequence shown here is derived from an EMBL/GenBank/DDBJ whole genome shotgun (WGS) entry which is preliminary data.</text>
</comment>
<dbReference type="EMBL" id="WFKQ01000001">
    <property type="protein sequence ID" value="MUG31689.1"/>
    <property type="molecule type" value="Genomic_DNA"/>
</dbReference>
<dbReference type="Proteomes" id="UP000442109">
    <property type="component" value="Unassembled WGS sequence"/>
</dbReference>
<proteinExistence type="predicted"/>
<name>A0A844LYC0_9GAMM</name>
<organism evidence="1 2">
    <name type="scientific">Psychrobacter sanguinis</name>
    <dbReference type="NCBI Taxonomy" id="861445"/>
    <lineage>
        <taxon>Bacteria</taxon>
        <taxon>Pseudomonadati</taxon>
        <taxon>Pseudomonadota</taxon>
        <taxon>Gammaproteobacteria</taxon>
        <taxon>Moraxellales</taxon>
        <taxon>Moraxellaceae</taxon>
        <taxon>Psychrobacter</taxon>
    </lineage>
</organism>
<keyword evidence="2" id="KW-1185">Reference proteome</keyword>
<protein>
    <submittedName>
        <fullName evidence="1">Uncharacterized protein</fullName>
    </submittedName>
</protein>